<feature type="compositionally biased region" description="Low complexity" evidence="13">
    <location>
        <begin position="26"/>
        <end position="47"/>
    </location>
</feature>
<evidence type="ECO:0000259" key="15">
    <source>
        <dbReference type="Pfam" id="PF25140"/>
    </source>
</evidence>
<evidence type="ECO:0000256" key="7">
    <source>
        <dbReference type="ARBA" id="ARBA00022801"/>
    </source>
</evidence>
<evidence type="ECO:0000256" key="4">
    <source>
        <dbReference type="ARBA" id="ARBA00015856"/>
    </source>
</evidence>
<dbReference type="InterPro" id="IPR039529">
    <property type="entry name" value="PGAP1/BST1"/>
</dbReference>
<dbReference type="InterPro" id="IPR012908">
    <property type="entry name" value="PGAP1-ab_dom-like"/>
</dbReference>
<accession>A0AA39GLK8</accession>
<evidence type="ECO:0000256" key="11">
    <source>
        <dbReference type="ARBA" id="ARBA00023136"/>
    </source>
</evidence>
<dbReference type="GO" id="GO:0050185">
    <property type="term" value="F:phosphatidylinositol deacylase activity"/>
    <property type="evidence" value="ECO:0007669"/>
    <property type="project" value="TreeGrafter"/>
</dbReference>
<feature type="transmembrane region" description="Helical" evidence="12">
    <location>
        <begin position="774"/>
        <end position="792"/>
    </location>
</feature>
<dbReference type="GO" id="GO:0005789">
    <property type="term" value="C:endoplasmic reticulum membrane"/>
    <property type="evidence" value="ECO:0007669"/>
    <property type="project" value="UniProtKB-SubCell"/>
</dbReference>
<sequence length="1125" mass="123947">MKRRPSLSTDDDAESSLESDVRTGHAAPPKSSSTRRPSSARNSRPSRLNWEHTNGSNGYTSSDTVANSKTLPQPSLTTVHSAAGMAKERLPEDSPRPAHGLWSMSFLTLVTALFGITILGSIVGSFITRQSDPKGCRMSFMRPSYVPFSEFDTEHTRFATKYSLYLYREHGVDDDKALRGIPVLFIPGNAGSYKQVRPIAADAANYFQQQSRHGVFSEKSGVRNLDFFTVDFNEDITAFHGQTLLDQAEYLNEAVRYILSLYSDPQRSSRDSDLPDPTSVIIMGHSMGGVVARAMLVQPNYLANSINTILTMAAPHARAPVTFDGQLVQIYDEINEYWRNAYTQKWANNNPLWHVTLVSIAGGSLDSIVPSDYASLESLVPATHGFTVFSTGIPTVWTAMDHQAILWCDQFRKVVSRALLDVVDVHRASQTKPRAERMRIFKKAFLSGLESVAEKTGPVDGATTLLTLGANSEEVVPSGGRLVLDRLGSSSSPMAHLMAVPRESASGSQRFTLLTDARLEENGKNTQLDILLCALSPSQHPAVPSSHFSATIDLSGSGKPTTVLACRNVAADRILLPASTVTSKTTFCLERDCQAPTFSYLQYDVDDLYDHQFIAVVEKANSPSSNFVIAEFSDRVDYHRVDNSSLTQLLTVGTTLEMPEKRPMAVEVQVPSLKSALLAYDLDVSRPQCSSGRKALFQPLVRQYLERPYESRYFVNVEHASVTLHGVAPYMPGPLEPNLANGLTLQFWSDPSCGGPIHLRLQVNVLASLGKLYMRYRTVFAAFPLLIVALVLRQQFRVYDNTGVFVSFSQALDLALRQSIPLLLLSLTLLSMSVSGAATAATGLLRCKHSSKLAGDSFHGDELLVGTRDPFFWFLVPLIGVVCVGVCVVLHYTALAVTHIGTLFYWLLSTIRHTSSGTDRARAPSPAFVPSTPRRRMVTTIVLLFLVATFIPYQFAYLVACLVQLFTVTRALRIQNNISSTGNTNYYNYAHSILLLMLWVLPINLPILAVWIRNLAVHWLTPFSSHHNVLSIMPFILLVENLTTGKMVPQVTSGLRFVTSVLLFGTALAAAVYGVSHAYLLHYLVNVVAAWLVVIHSTAEAWSLARLSAMFEVNPDDARNRGKRA</sequence>
<dbReference type="PANTHER" id="PTHR15495">
    <property type="entry name" value="NEGATIVE REGULATOR OF VESICLE FORMATION-RELATED"/>
    <property type="match status" value="1"/>
</dbReference>
<keyword evidence="17" id="KW-1185">Reference proteome</keyword>
<comment type="similarity">
    <text evidence="3 12">Belongs to the GPI inositol-deacylase family.</text>
</comment>
<reference evidence="16" key="1">
    <citation type="submission" date="2022-10" db="EMBL/GenBank/DDBJ databases">
        <title>Determination and structural analysis of whole genome sequence of Sarocladium strictum F4-1.</title>
        <authorList>
            <person name="Hu L."/>
            <person name="Jiang Y."/>
        </authorList>
    </citation>
    <scope>NUCLEOTIDE SEQUENCE</scope>
    <source>
        <strain evidence="16">F4-1</strain>
    </source>
</reference>
<evidence type="ECO:0000313" key="17">
    <source>
        <dbReference type="Proteomes" id="UP001175261"/>
    </source>
</evidence>
<feature type="transmembrane region" description="Helical" evidence="12">
    <location>
        <begin position="106"/>
        <end position="127"/>
    </location>
</feature>
<dbReference type="GO" id="GO:0006505">
    <property type="term" value="P:GPI anchor metabolic process"/>
    <property type="evidence" value="ECO:0007669"/>
    <property type="project" value="TreeGrafter"/>
</dbReference>
<evidence type="ECO:0000256" key="1">
    <source>
        <dbReference type="ARBA" id="ARBA00003496"/>
    </source>
</evidence>
<keyword evidence="7 12" id="KW-0378">Hydrolase</keyword>
<dbReference type="PANTHER" id="PTHR15495:SF7">
    <property type="entry name" value="GPI INOSITOL-DEACYLASE"/>
    <property type="match status" value="1"/>
</dbReference>
<feature type="transmembrane region" description="Helical" evidence="12">
    <location>
        <begin position="822"/>
        <end position="845"/>
    </location>
</feature>
<comment type="subcellular location">
    <subcellularLocation>
        <location evidence="2">Endoplasmic reticulum membrane</location>
        <topology evidence="2">Multi-pass membrane protein</topology>
    </subcellularLocation>
</comment>
<keyword evidence="6 12" id="KW-0812">Transmembrane</keyword>
<dbReference type="InterPro" id="IPR056824">
    <property type="entry name" value="PGAP1_TMD"/>
</dbReference>
<evidence type="ECO:0000256" key="3">
    <source>
        <dbReference type="ARBA" id="ARBA00006931"/>
    </source>
</evidence>
<keyword evidence="11 12" id="KW-0472">Membrane</keyword>
<evidence type="ECO:0000256" key="6">
    <source>
        <dbReference type="ARBA" id="ARBA00022692"/>
    </source>
</evidence>
<name>A0AA39GLK8_SARSR</name>
<dbReference type="EC" id="3.1.-.-" evidence="12"/>
<feature type="compositionally biased region" description="Polar residues" evidence="13">
    <location>
        <begin position="51"/>
        <end position="75"/>
    </location>
</feature>
<dbReference type="InterPro" id="IPR029058">
    <property type="entry name" value="AB_hydrolase_fold"/>
</dbReference>
<keyword evidence="5 12" id="KW-0813">Transport</keyword>
<evidence type="ECO:0000256" key="5">
    <source>
        <dbReference type="ARBA" id="ARBA00022448"/>
    </source>
</evidence>
<dbReference type="Gene3D" id="3.40.50.1820">
    <property type="entry name" value="alpha/beta hydrolase"/>
    <property type="match status" value="1"/>
</dbReference>
<feature type="region of interest" description="Disordered" evidence="13">
    <location>
        <begin position="1"/>
        <end position="75"/>
    </location>
</feature>
<feature type="transmembrane region" description="Helical" evidence="12">
    <location>
        <begin position="871"/>
        <end position="895"/>
    </location>
</feature>
<feature type="transmembrane region" description="Helical" evidence="12">
    <location>
        <begin position="1083"/>
        <end position="1105"/>
    </location>
</feature>
<feature type="domain" description="GPI inositol-deacylase PGAP1-like alpha/beta" evidence="14">
    <location>
        <begin position="178"/>
        <end position="421"/>
    </location>
</feature>
<dbReference type="Pfam" id="PF07819">
    <property type="entry name" value="PGAP1"/>
    <property type="match status" value="1"/>
</dbReference>
<dbReference type="Proteomes" id="UP001175261">
    <property type="component" value="Unassembled WGS sequence"/>
</dbReference>
<comment type="function">
    <text evidence="1 12">Involved in inositol deacylation of GPI-anchored proteins which plays important roles in the quality control and ER-associated degradation of GPI-anchored proteins.</text>
</comment>
<keyword evidence="8 12" id="KW-0256">Endoplasmic reticulum</keyword>
<protein>
    <recommendedName>
        <fullName evidence="4 12">GPI inositol-deacylase</fullName>
        <ecNumber evidence="12">3.1.-.-</ecNumber>
    </recommendedName>
</protein>
<feature type="transmembrane region" description="Helical" evidence="12">
    <location>
        <begin position="941"/>
        <end position="966"/>
    </location>
</feature>
<feature type="domain" description="GPI inositol-deacylase transmembrane" evidence="15">
    <location>
        <begin position="779"/>
        <end position="1096"/>
    </location>
</feature>
<dbReference type="GO" id="GO:0006888">
    <property type="term" value="P:endoplasmic reticulum to Golgi vesicle-mediated transport"/>
    <property type="evidence" value="ECO:0007669"/>
    <property type="project" value="TreeGrafter"/>
</dbReference>
<evidence type="ECO:0000256" key="9">
    <source>
        <dbReference type="ARBA" id="ARBA00022927"/>
    </source>
</evidence>
<feature type="transmembrane region" description="Helical" evidence="12">
    <location>
        <begin position="1057"/>
        <end position="1076"/>
    </location>
</feature>
<dbReference type="Pfam" id="PF25141">
    <property type="entry name" value="PGAP1_2nd"/>
    <property type="match status" value="1"/>
</dbReference>
<evidence type="ECO:0000259" key="14">
    <source>
        <dbReference type="Pfam" id="PF07819"/>
    </source>
</evidence>
<keyword evidence="10 12" id="KW-1133">Transmembrane helix</keyword>
<dbReference type="EMBL" id="JAPDFR010000003">
    <property type="protein sequence ID" value="KAK0388704.1"/>
    <property type="molecule type" value="Genomic_DNA"/>
</dbReference>
<organism evidence="16 17">
    <name type="scientific">Sarocladium strictum</name>
    <name type="common">Black bundle disease fungus</name>
    <name type="synonym">Acremonium strictum</name>
    <dbReference type="NCBI Taxonomy" id="5046"/>
    <lineage>
        <taxon>Eukaryota</taxon>
        <taxon>Fungi</taxon>
        <taxon>Dikarya</taxon>
        <taxon>Ascomycota</taxon>
        <taxon>Pezizomycotina</taxon>
        <taxon>Sordariomycetes</taxon>
        <taxon>Hypocreomycetidae</taxon>
        <taxon>Hypocreales</taxon>
        <taxon>Sarocladiaceae</taxon>
        <taxon>Sarocladium</taxon>
    </lineage>
</organism>
<evidence type="ECO:0000256" key="8">
    <source>
        <dbReference type="ARBA" id="ARBA00022824"/>
    </source>
</evidence>
<dbReference type="AlphaFoldDB" id="A0AA39GLK8"/>
<feature type="transmembrane region" description="Helical" evidence="12">
    <location>
        <begin position="986"/>
        <end position="1012"/>
    </location>
</feature>
<evidence type="ECO:0000256" key="2">
    <source>
        <dbReference type="ARBA" id="ARBA00004477"/>
    </source>
</evidence>
<dbReference type="Pfam" id="PF25140">
    <property type="entry name" value="PGAP1_TMD"/>
    <property type="match status" value="1"/>
</dbReference>
<evidence type="ECO:0000256" key="13">
    <source>
        <dbReference type="SAM" id="MobiDB-lite"/>
    </source>
</evidence>
<evidence type="ECO:0000256" key="10">
    <source>
        <dbReference type="ARBA" id="ARBA00022989"/>
    </source>
</evidence>
<gene>
    <name evidence="16" type="ORF">NLU13_4947</name>
</gene>
<comment type="caution">
    <text evidence="16">The sequence shown here is derived from an EMBL/GenBank/DDBJ whole genome shotgun (WGS) entry which is preliminary data.</text>
</comment>
<feature type="transmembrane region" description="Helical" evidence="12">
    <location>
        <begin position="1019"/>
        <end position="1037"/>
    </location>
</feature>
<keyword evidence="9 12" id="KW-0653">Protein transport</keyword>
<dbReference type="SUPFAM" id="SSF53474">
    <property type="entry name" value="alpha/beta-Hydrolases"/>
    <property type="match status" value="1"/>
</dbReference>
<dbReference type="GO" id="GO:0015031">
    <property type="term" value="P:protein transport"/>
    <property type="evidence" value="ECO:0007669"/>
    <property type="project" value="UniProtKB-KW"/>
</dbReference>
<dbReference type="FunFam" id="3.40.50.1820:FF:000056">
    <property type="entry name" value="GPI inositol-deacylase"/>
    <property type="match status" value="1"/>
</dbReference>
<proteinExistence type="inferred from homology"/>
<evidence type="ECO:0000313" key="16">
    <source>
        <dbReference type="EMBL" id="KAK0388704.1"/>
    </source>
</evidence>
<evidence type="ECO:0000256" key="12">
    <source>
        <dbReference type="RuleBase" id="RU365011"/>
    </source>
</evidence>